<feature type="coiled-coil region" evidence="1">
    <location>
        <begin position="159"/>
        <end position="186"/>
    </location>
</feature>
<evidence type="ECO:0008006" key="4">
    <source>
        <dbReference type="Google" id="ProtNLM"/>
    </source>
</evidence>
<evidence type="ECO:0000313" key="3">
    <source>
        <dbReference type="Proteomes" id="UP001570417"/>
    </source>
</evidence>
<sequence>MAKRFCKLNRRDITEHLGEIHNLVTEPKFVCRSCARSSADKANLCKPSAIPPVGCQTKSVAEKAACGLLAETLPTPELTLADQIPVSFAEPQAEVVQIFEPTSLEEQAVLETNVSKKKVKKAAKIGVEALALEQKLALEKNDKLGRKELKRAKKSLKKREKYNKKLAKVVKQHRKLLKKSQKLESQFERMSAHIESAVLHERQIADSTKHIH</sequence>
<reference evidence="2 3" key="1">
    <citation type="journal article" date="2024" name="ISME J.">
        <title>Tailless and filamentous prophages are predominant in marine Vibrio.</title>
        <authorList>
            <person name="Steensen K."/>
            <person name="Seneca J."/>
            <person name="Bartlau N."/>
            <person name="Yu X.A."/>
            <person name="Hussain F.A."/>
            <person name="Polz M.F."/>
        </authorList>
    </citation>
    <scope>NUCLEOTIDE SEQUENCE [LARGE SCALE GENOMIC DNA]</scope>
    <source>
        <strain evidence="2 3">10N.222.51.A1</strain>
    </source>
</reference>
<comment type="caution">
    <text evidence="2">The sequence shown here is derived from an EMBL/GenBank/DDBJ whole genome shotgun (WGS) entry which is preliminary data.</text>
</comment>
<dbReference type="RefSeq" id="WP_372266074.1">
    <property type="nucleotide sequence ID" value="NZ_JBFRUW010000036.1"/>
</dbReference>
<evidence type="ECO:0000313" key="2">
    <source>
        <dbReference type="EMBL" id="MFA0568713.1"/>
    </source>
</evidence>
<proteinExistence type="predicted"/>
<keyword evidence="1" id="KW-0175">Coiled coil</keyword>
<organism evidence="2 3">
    <name type="scientific">Vibrio gallaecicus</name>
    <dbReference type="NCBI Taxonomy" id="552386"/>
    <lineage>
        <taxon>Bacteria</taxon>
        <taxon>Pseudomonadati</taxon>
        <taxon>Pseudomonadota</taxon>
        <taxon>Gammaproteobacteria</taxon>
        <taxon>Vibrionales</taxon>
        <taxon>Vibrionaceae</taxon>
        <taxon>Vibrio</taxon>
    </lineage>
</organism>
<dbReference type="Proteomes" id="UP001570417">
    <property type="component" value="Unassembled WGS sequence"/>
</dbReference>
<name>A0ABV4NBQ1_9VIBR</name>
<accession>A0ABV4NBQ1</accession>
<dbReference type="EMBL" id="JBFRUW010000036">
    <property type="protein sequence ID" value="MFA0568713.1"/>
    <property type="molecule type" value="Genomic_DNA"/>
</dbReference>
<gene>
    <name evidence="2" type="ORF">AB4566_10535</name>
</gene>
<evidence type="ECO:0000256" key="1">
    <source>
        <dbReference type="SAM" id="Coils"/>
    </source>
</evidence>
<protein>
    <recommendedName>
        <fullName evidence="4">BZIP domain-containing protein</fullName>
    </recommendedName>
</protein>
<keyword evidence="3" id="KW-1185">Reference proteome</keyword>